<dbReference type="RefSeq" id="WP_380082155.1">
    <property type="nucleotide sequence ID" value="NZ_JBHSWD010000001.1"/>
</dbReference>
<sequence length="126" mass="13839">MHSFPEHITPLVRFWPAFVGAAVVYALWPLVWLGISASTLSQQEAGANELFAAAPAVYLTGTPHHFQEGGLTGRYLLKSRADVERLFVQQGWRFTNQMGGGTSLKNREGGLPHPVTCFPVILLYAT</sequence>
<accession>A0ABW1YCD2</accession>
<keyword evidence="1" id="KW-0472">Membrane</keyword>
<dbReference type="Proteomes" id="UP001596297">
    <property type="component" value="Unassembled WGS sequence"/>
</dbReference>
<gene>
    <name evidence="2" type="ORF">ACFP81_03290</name>
</gene>
<organism evidence="2 3">
    <name type="scientific">Deinococcus lacus</name>
    <dbReference type="NCBI Taxonomy" id="392561"/>
    <lineage>
        <taxon>Bacteria</taxon>
        <taxon>Thermotogati</taxon>
        <taxon>Deinococcota</taxon>
        <taxon>Deinococci</taxon>
        <taxon>Deinococcales</taxon>
        <taxon>Deinococcaceae</taxon>
        <taxon>Deinococcus</taxon>
    </lineage>
</organism>
<comment type="caution">
    <text evidence="2">The sequence shown here is derived from an EMBL/GenBank/DDBJ whole genome shotgun (WGS) entry which is preliminary data.</text>
</comment>
<name>A0ABW1YCD2_9DEIO</name>
<keyword evidence="3" id="KW-1185">Reference proteome</keyword>
<evidence type="ECO:0000313" key="3">
    <source>
        <dbReference type="Proteomes" id="UP001596297"/>
    </source>
</evidence>
<keyword evidence="1" id="KW-1133">Transmembrane helix</keyword>
<protein>
    <submittedName>
        <fullName evidence="2">Uncharacterized protein</fullName>
    </submittedName>
</protein>
<feature type="transmembrane region" description="Helical" evidence="1">
    <location>
        <begin position="14"/>
        <end position="35"/>
    </location>
</feature>
<evidence type="ECO:0000313" key="2">
    <source>
        <dbReference type="EMBL" id="MFC6591147.1"/>
    </source>
</evidence>
<dbReference type="EMBL" id="JBHSWD010000001">
    <property type="protein sequence ID" value="MFC6591147.1"/>
    <property type="molecule type" value="Genomic_DNA"/>
</dbReference>
<proteinExistence type="predicted"/>
<reference evidence="3" key="1">
    <citation type="journal article" date="2019" name="Int. J. Syst. Evol. Microbiol.">
        <title>The Global Catalogue of Microorganisms (GCM) 10K type strain sequencing project: providing services to taxonomists for standard genome sequencing and annotation.</title>
        <authorList>
            <consortium name="The Broad Institute Genomics Platform"/>
            <consortium name="The Broad Institute Genome Sequencing Center for Infectious Disease"/>
            <person name="Wu L."/>
            <person name="Ma J."/>
        </authorList>
    </citation>
    <scope>NUCLEOTIDE SEQUENCE [LARGE SCALE GENOMIC DNA]</scope>
    <source>
        <strain evidence="3">CGMCC 1.15772</strain>
    </source>
</reference>
<evidence type="ECO:0000256" key="1">
    <source>
        <dbReference type="SAM" id="Phobius"/>
    </source>
</evidence>
<keyword evidence="1" id="KW-0812">Transmembrane</keyword>